<evidence type="ECO:0000313" key="2">
    <source>
        <dbReference type="Proteomes" id="UP000294299"/>
    </source>
</evidence>
<reference evidence="1 2" key="1">
    <citation type="submission" date="2019-02" db="EMBL/GenBank/DDBJ databases">
        <authorList>
            <person name="Lehtovirta-Morley E L."/>
        </authorList>
    </citation>
    <scope>NUCLEOTIDE SEQUENCE [LARGE SCALE GENOMIC DNA]</scope>
    <source>
        <strain evidence="1">NFRAN1</strain>
    </source>
</reference>
<name>A0A484IC76_9ARCH</name>
<organism evidence="1 2">
    <name type="scientific">Candidatus Nitrosocosmicus franklandianus</name>
    <dbReference type="NCBI Taxonomy" id="1798806"/>
    <lineage>
        <taxon>Archaea</taxon>
        <taxon>Nitrososphaerota</taxon>
        <taxon>Nitrososphaeria</taxon>
        <taxon>Nitrososphaerales</taxon>
        <taxon>Nitrososphaeraceae</taxon>
        <taxon>Candidatus Nitrosocosmicus</taxon>
    </lineage>
</organism>
<protein>
    <submittedName>
        <fullName evidence="1">Uncharacterized protein</fullName>
    </submittedName>
</protein>
<sequence>MTPFLALYISTFAYALPYSFEPNTNSFTTHKKLYLWLIILPQ</sequence>
<dbReference type="AlphaFoldDB" id="A0A484IC76"/>
<evidence type="ECO:0000313" key="1">
    <source>
        <dbReference type="EMBL" id="VFJ14394.1"/>
    </source>
</evidence>
<dbReference type="Proteomes" id="UP000294299">
    <property type="component" value="Chromosome NFRAN"/>
</dbReference>
<accession>A0A484IC76</accession>
<gene>
    <name evidence="1" type="ORF">NFRAN_2072</name>
</gene>
<keyword evidence="2" id="KW-1185">Reference proteome</keyword>
<proteinExistence type="predicted"/>
<dbReference type="KEGG" id="nfn:NFRAN_2072"/>
<dbReference type="EMBL" id="LR216287">
    <property type="protein sequence ID" value="VFJ14394.1"/>
    <property type="molecule type" value="Genomic_DNA"/>
</dbReference>